<name>A0A9D9GXM3_9BACT</name>
<dbReference type="Gene3D" id="2.120.10.30">
    <property type="entry name" value="TolB, C-terminal domain"/>
    <property type="match status" value="1"/>
</dbReference>
<comment type="caution">
    <text evidence="1">The sequence shown here is derived from an EMBL/GenBank/DDBJ whole genome shotgun (WGS) entry which is preliminary data.</text>
</comment>
<dbReference type="EMBL" id="JADINB010000063">
    <property type="protein sequence ID" value="MBO8428826.1"/>
    <property type="molecule type" value="Genomic_DNA"/>
</dbReference>
<reference evidence="1" key="2">
    <citation type="journal article" date="2021" name="PeerJ">
        <title>Extensive microbial diversity within the chicken gut microbiome revealed by metagenomics and culture.</title>
        <authorList>
            <person name="Gilroy R."/>
            <person name="Ravi A."/>
            <person name="Getino M."/>
            <person name="Pursley I."/>
            <person name="Horton D.L."/>
            <person name="Alikhan N.F."/>
            <person name="Baker D."/>
            <person name="Gharbi K."/>
            <person name="Hall N."/>
            <person name="Watson M."/>
            <person name="Adriaenssens E.M."/>
            <person name="Foster-Nyarko E."/>
            <person name="Jarju S."/>
            <person name="Secka A."/>
            <person name="Antonio M."/>
            <person name="Oren A."/>
            <person name="Chaudhuri R.R."/>
            <person name="La Ragione R."/>
            <person name="Hildebrand F."/>
            <person name="Pallen M.J."/>
        </authorList>
    </citation>
    <scope>NUCLEOTIDE SEQUENCE</scope>
    <source>
        <strain evidence="1">15467</strain>
    </source>
</reference>
<proteinExistence type="predicted"/>
<accession>A0A9D9GXM3</accession>
<dbReference type="Pfam" id="PF17170">
    <property type="entry name" value="DUF5128"/>
    <property type="match status" value="1"/>
</dbReference>
<dbReference type="PROSITE" id="PS51257">
    <property type="entry name" value="PROKAR_LIPOPROTEIN"/>
    <property type="match status" value="1"/>
</dbReference>
<reference evidence="1" key="1">
    <citation type="submission" date="2020-10" db="EMBL/GenBank/DDBJ databases">
        <authorList>
            <person name="Gilroy R."/>
        </authorList>
    </citation>
    <scope>NUCLEOTIDE SEQUENCE</scope>
    <source>
        <strain evidence="1">15467</strain>
    </source>
</reference>
<organism evidence="1 2">
    <name type="scientific">Candidatus Egerieousia excrementavium</name>
    <dbReference type="NCBI Taxonomy" id="2840778"/>
    <lineage>
        <taxon>Bacteria</taxon>
        <taxon>Pseudomonadati</taxon>
        <taxon>Bacteroidota</taxon>
        <taxon>Bacteroidia</taxon>
        <taxon>Bacteroidales</taxon>
        <taxon>Candidatus Egerieousia</taxon>
    </lineage>
</organism>
<sequence>MKNLYKIPLFILSIILASCSEENNVDSTHITVLNIEEGIKNMSDIQLSKYASSVEYIPLETSNESFLGEISDFVATDSNFYLCSTNGNSVMEFSSDGKFVKAIGTKGRGPGEHMGIDRIFPTQNEGIGIMTFNKSILYDKSGNYVMELPGFGNTGLNRAERLLPYKNDKYIFSYLTTDTTENKRTENLCIIDSTGAVVLNYGLGNGYEKPTDYLLLGKRLPMPRPFVAALYKYNDEYRFANGRFDTVFTYLPDYGKKECYVMEYGKYYSLTYETLEYEKRIDASANPQLMETDDFLLFRMSLPTEVWTMYNGADGKADVLFLYDKTDKKLSLLKPDKQNKISSFVNDIDGGAAFTPFYMKDNIMYQIIDAMTFIETARESGSPQMQNIAAQLTDESNPVIMAVRLK</sequence>
<gene>
    <name evidence="1" type="ORF">IAC68_02690</name>
</gene>
<protein>
    <submittedName>
        <fullName evidence="1">6-bladed beta-propeller</fullName>
    </submittedName>
</protein>
<evidence type="ECO:0000313" key="1">
    <source>
        <dbReference type="EMBL" id="MBO8428826.1"/>
    </source>
</evidence>
<dbReference type="InterPro" id="IPR011042">
    <property type="entry name" value="6-blade_b-propeller_TolB-like"/>
</dbReference>
<dbReference type="Proteomes" id="UP000823635">
    <property type="component" value="Unassembled WGS sequence"/>
</dbReference>
<evidence type="ECO:0000313" key="2">
    <source>
        <dbReference type="Proteomes" id="UP000823635"/>
    </source>
</evidence>
<dbReference type="AlphaFoldDB" id="A0A9D9GXM3"/>